<proteinExistence type="predicted"/>
<accession>A0A157QPB7</accession>
<protein>
    <submittedName>
        <fullName evidence="1">Uncharacterized protein</fullName>
    </submittedName>
</protein>
<gene>
    <name evidence="1" type="ORF">SAMEA1982600_03833</name>
</gene>
<evidence type="ECO:0000313" key="1">
    <source>
        <dbReference type="EMBL" id="SAI47617.1"/>
    </source>
</evidence>
<sequence>MTMTTPTPPANAVHADDIAVDLFAAAMKKKLAQARAKGRSGWEDCPPAILSHMLREHVDKGDPRDVANYCMMLWHHGQDILPVPATETERLAAIGKQLDDRGIALPPLDNISDYLILAVRKGTLTADTEAFLQRCVAAISERQKLAVVAGDAGERLIASADALRQIIAIADERPHAPVGHVIEHEVPVARAATYNGREG</sequence>
<dbReference type="EMBL" id="FKBS01000025">
    <property type="protein sequence ID" value="SAI47617.1"/>
    <property type="molecule type" value="Genomic_DNA"/>
</dbReference>
<dbReference type="Proteomes" id="UP000077037">
    <property type="component" value="Unassembled WGS sequence"/>
</dbReference>
<organism evidence="1 2">
    <name type="scientific">Bordetella ansorpii</name>
    <dbReference type="NCBI Taxonomy" id="288768"/>
    <lineage>
        <taxon>Bacteria</taxon>
        <taxon>Pseudomonadati</taxon>
        <taxon>Pseudomonadota</taxon>
        <taxon>Betaproteobacteria</taxon>
        <taxon>Burkholderiales</taxon>
        <taxon>Alcaligenaceae</taxon>
        <taxon>Bordetella</taxon>
    </lineage>
</organism>
<dbReference type="AlphaFoldDB" id="A0A157QPB7"/>
<evidence type="ECO:0000313" key="2">
    <source>
        <dbReference type="Proteomes" id="UP000077037"/>
    </source>
</evidence>
<name>A0A157QPB7_9BORD</name>
<reference evidence="1 2" key="1">
    <citation type="submission" date="2016-03" db="EMBL/GenBank/DDBJ databases">
        <authorList>
            <consortium name="Pathogen Informatics"/>
        </authorList>
    </citation>
    <scope>NUCLEOTIDE SEQUENCE [LARGE SCALE GENOMIC DNA]</scope>
    <source>
        <strain evidence="1 2">NCTC13364</strain>
    </source>
</reference>